<evidence type="ECO:0000313" key="3">
    <source>
        <dbReference type="Proteomes" id="UP000236447"/>
    </source>
</evidence>
<dbReference type="Gene3D" id="3.20.20.150">
    <property type="entry name" value="Divalent-metal-dependent TIM barrel enzymes"/>
    <property type="match status" value="1"/>
</dbReference>
<name>A0A2I7KGY5_9RHOB</name>
<dbReference type="GO" id="GO:0046565">
    <property type="term" value="F:3-dehydroshikimate dehydratase activity"/>
    <property type="evidence" value="ECO:0007669"/>
    <property type="project" value="UniProtKB-EC"/>
</dbReference>
<accession>A0A2I7KGY5</accession>
<dbReference type="SUPFAM" id="SSF51658">
    <property type="entry name" value="Xylose isomerase-like"/>
    <property type="match status" value="1"/>
</dbReference>
<reference evidence="2 3" key="1">
    <citation type="journal article" date="2017" name="Front. Microbiol.">
        <title>Phaeobacter piscinae sp. nov., a species of the Roseobacter group and potential aquaculture probiont.</title>
        <authorList>
            <person name="Sonnenschein E.C."/>
            <person name="Phippen C.B.W."/>
            <person name="Nielsen K.F."/>
            <person name="Mateiu R.V."/>
            <person name="Melchiorsen J."/>
            <person name="Gram L."/>
            <person name="Overmann J."/>
            <person name="Freese H.M."/>
        </authorList>
    </citation>
    <scope>NUCLEOTIDE SEQUENCE [LARGE SCALE GENOMIC DNA]</scope>
    <source>
        <strain evidence="2 3">P88</strain>
        <plasmid evidence="3">pp88_f</plasmid>
    </source>
</reference>
<dbReference type="InterPro" id="IPR013022">
    <property type="entry name" value="Xyl_isomerase-like_TIM-brl"/>
</dbReference>
<reference evidence="2 3" key="2">
    <citation type="journal article" date="2017" name="Genome Biol. Evol.">
        <title>Trajectories and Drivers of Genome Evolution in Surface-Associated Marine Phaeobacter.</title>
        <authorList>
            <person name="Freese H.M."/>
            <person name="Sikorski J."/>
            <person name="Bunk B."/>
            <person name="Scheuner C."/>
            <person name="Meier-Kolthoff J.P."/>
            <person name="Sproer C."/>
            <person name="Gram L."/>
            <person name="Overmann J."/>
        </authorList>
    </citation>
    <scope>NUCLEOTIDE SEQUENCE [LARGE SCALE GENOMIC DNA]</scope>
    <source>
        <strain evidence="2 3">P88</strain>
        <plasmid evidence="3">pp88_f</plasmid>
    </source>
</reference>
<dbReference type="EC" id="4.2.1.118" evidence="2"/>
<organism evidence="2 3">
    <name type="scientific">Phaeobacter inhibens</name>
    <dbReference type="NCBI Taxonomy" id="221822"/>
    <lineage>
        <taxon>Bacteria</taxon>
        <taxon>Pseudomonadati</taxon>
        <taxon>Pseudomonadota</taxon>
        <taxon>Alphaproteobacteria</taxon>
        <taxon>Rhodobacterales</taxon>
        <taxon>Roseobacteraceae</taxon>
        <taxon>Phaeobacter</taxon>
    </lineage>
</organism>
<dbReference type="Proteomes" id="UP000236447">
    <property type="component" value="Plasmid pP88_f"/>
</dbReference>
<gene>
    <name evidence="2" type="ORF">PhaeoP88_04547</name>
</gene>
<sequence>MKISLCTISFRHQLIDLKDIAFWARDTGFQGIELWGVHARNQSPLAIHNAQWMAAQGLSIPMISDYLPLQDRQELTRRTRALCALAQTWGAGKIRTFAGMQASATVPAADRAQTTRALRHACDIAADHGLRLLVETHPGTLADTLASTVALIDATDHDALAINFDALHVWEGGDDPVTARRTLLPRIAHYHLKNVSDRARLPVFAPANVYSAAGCRTGMVPLMEGAYDYRSLLREMWQDGPCEASLEWFGDEVFQTLKNDIAEIRALTAAEPTTAGQTGTTHQTASAG</sequence>
<dbReference type="RefSeq" id="WP_102884720.1">
    <property type="nucleotide sequence ID" value="NZ_CP010731.1"/>
</dbReference>
<keyword evidence="2" id="KW-0413">Isomerase</keyword>
<dbReference type="PANTHER" id="PTHR12110:SF21">
    <property type="entry name" value="XYLOSE ISOMERASE-LIKE TIM BARREL DOMAIN-CONTAINING PROTEIN"/>
    <property type="match status" value="1"/>
</dbReference>
<dbReference type="InterPro" id="IPR036237">
    <property type="entry name" value="Xyl_isomerase-like_sf"/>
</dbReference>
<dbReference type="PANTHER" id="PTHR12110">
    <property type="entry name" value="HYDROXYPYRUVATE ISOMERASE"/>
    <property type="match status" value="1"/>
</dbReference>
<dbReference type="AlphaFoldDB" id="A0A2I7KGY5"/>
<dbReference type="EMBL" id="CP010731">
    <property type="protein sequence ID" value="AUR01859.1"/>
    <property type="molecule type" value="Genomic_DNA"/>
</dbReference>
<geneLocation type="plasmid" evidence="3">
    <name>pp88_f</name>
</geneLocation>
<protein>
    <submittedName>
        <fullName evidence="2">Sugar phosphate isomerase/epimerase</fullName>
        <ecNumber evidence="2">4.2.1.118</ecNumber>
    </submittedName>
</protein>
<dbReference type="Pfam" id="PF01261">
    <property type="entry name" value="AP_endonuc_2"/>
    <property type="match status" value="1"/>
</dbReference>
<keyword evidence="2" id="KW-0456">Lyase</keyword>
<keyword evidence="2" id="KW-0614">Plasmid</keyword>
<evidence type="ECO:0000259" key="1">
    <source>
        <dbReference type="Pfam" id="PF01261"/>
    </source>
</evidence>
<dbReference type="InterPro" id="IPR050312">
    <property type="entry name" value="IolE/XylAMocC-like"/>
</dbReference>
<evidence type="ECO:0000313" key="2">
    <source>
        <dbReference type="EMBL" id="AUR01859.1"/>
    </source>
</evidence>
<dbReference type="GO" id="GO:0016853">
    <property type="term" value="F:isomerase activity"/>
    <property type="evidence" value="ECO:0007669"/>
    <property type="project" value="UniProtKB-KW"/>
</dbReference>
<feature type="domain" description="Xylose isomerase-like TIM barrel" evidence="1">
    <location>
        <begin position="23"/>
        <end position="256"/>
    </location>
</feature>
<proteinExistence type="predicted"/>